<dbReference type="InterPro" id="IPR009081">
    <property type="entry name" value="PP-bd_ACP"/>
</dbReference>
<keyword evidence="8" id="KW-0443">Lipid metabolism</keyword>
<organism evidence="13 14">
    <name type="scientific">Ornithorhynchus anatinus</name>
    <name type="common">Duckbill platypus</name>
    <dbReference type="NCBI Taxonomy" id="9258"/>
    <lineage>
        <taxon>Eukaryota</taxon>
        <taxon>Metazoa</taxon>
        <taxon>Chordata</taxon>
        <taxon>Craniata</taxon>
        <taxon>Vertebrata</taxon>
        <taxon>Euteleostomi</taxon>
        <taxon>Mammalia</taxon>
        <taxon>Monotremata</taxon>
        <taxon>Ornithorhynchidae</taxon>
        <taxon>Ornithorhynchus</taxon>
    </lineage>
</organism>
<keyword evidence="2" id="KW-0596">Phosphopantetheine</keyword>
<feature type="compositionally biased region" description="Basic and acidic residues" evidence="11">
    <location>
        <begin position="272"/>
        <end position="283"/>
    </location>
</feature>
<dbReference type="GO" id="GO:0005524">
    <property type="term" value="F:ATP binding"/>
    <property type="evidence" value="ECO:0007669"/>
    <property type="project" value="UniProtKB-KW"/>
</dbReference>
<dbReference type="InterPro" id="IPR002372">
    <property type="entry name" value="PQQ_rpt_dom"/>
</dbReference>
<dbReference type="InterPro" id="IPR000873">
    <property type="entry name" value="AMP-dep_synth/lig_dom"/>
</dbReference>
<feature type="region of interest" description="Disordered" evidence="11">
    <location>
        <begin position="1066"/>
        <end position="1086"/>
    </location>
</feature>
<dbReference type="CDD" id="cd17654">
    <property type="entry name" value="A_NRPS_acs4"/>
    <property type="match status" value="1"/>
</dbReference>
<keyword evidence="5" id="KW-0547">Nucleotide-binding</keyword>
<dbReference type="FunFam" id="3.40.50.12780:FF:000027">
    <property type="entry name" value="AASDH isoform 4"/>
    <property type="match status" value="1"/>
</dbReference>
<dbReference type="InParanoid" id="F6W7A3"/>
<feature type="region of interest" description="Disordered" evidence="11">
    <location>
        <begin position="272"/>
        <end position="298"/>
    </location>
</feature>
<comment type="similarity">
    <text evidence="1">Belongs to the ATP-dependent AMP-binding enzyme family.</text>
</comment>
<keyword evidence="6" id="KW-0276">Fatty acid metabolism</keyword>
<evidence type="ECO:0000256" key="8">
    <source>
        <dbReference type="ARBA" id="ARBA00023098"/>
    </source>
</evidence>
<evidence type="ECO:0000313" key="14">
    <source>
        <dbReference type="Proteomes" id="UP000002279"/>
    </source>
</evidence>
<evidence type="ECO:0000256" key="5">
    <source>
        <dbReference type="ARBA" id="ARBA00022741"/>
    </source>
</evidence>
<feature type="region of interest" description="Disordered" evidence="11">
    <location>
        <begin position="748"/>
        <end position="827"/>
    </location>
</feature>
<accession>F6W7A3</accession>
<evidence type="ECO:0000259" key="12">
    <source>
        <dbReference type="PROSITE" id="PS50075"/>
    </source>
</evidence>
<reference evidence="13" key="2">
    <citation type="submission" date="2025-08" db="UniProtKB">
        <authorList>
            <consortium name="Ensembl"/>
        </authorList>
    </citation>
    <scope>IDENTIFICATION</scope>
    <source>
        <strain evidence="13">Glennie</strain>
    </source>
</reference>
<feature type="compositionally biased region" description="Low complexity" evidence="11">
    <location>
        <begin position="815"/>
        <end position="827"/>
    </location>
</feature>
<dbReference type="SUPFAM" id="SSF56801">
    <property type="entry name" value="Acetyl-CoA synthetase-like"/>
    <property type="match status" value="1"/>
</dbReference>
<evidence type="ECO:0000256" key="2">
    <source>
        <dbReference type="ARBA" id="ARBA00022450"/>
    </source>
</evidence>
<dbReference type="OMA" id="NKTDSCN"/>
<dbReference type="Gene3D" id="3.30.300.30">
    <property type="match status" value="1"/>
</dbReference>
<protein>
    <recommendedName>
        <fullName evidence="9">Beta-alanine-activating enzyme</fullName>
    </recommendedName>
    <alternativeName>
        <fullName evidence="10">Acyl-CoA synthetase family member 4</fullName>
    </alternativeName>
</protein>
<evidence type="ECO:0000256" key="10">
    <source>
        <dbReference type="ARBA" id="ARBA00078906"/>
    </source>
</evidence>
<dbReference type="eggNOG" id="KOG1178">
    <property type="taxonomic scope" value="Eukaryota"/>
</dbReference>
<keyword evidence="4" id="KW-0436">Ligase</keyword>
<dbReference type="GeneTree" id="ENSGT00440000033811"/>
<dbReference type="InterPro" id="IPR011047">
    <property type="entry name" value="Quinoprotein_ADH-like_sf"/>
</dbReference>
<evidence type="ECO:0000256" key="11">
    <source>
        <dbReference type="SAM" id="MobiDB-lite"/>
    </source>
</evidence>
<dbReference type="InterPro" id="IPR052091">
    <property type="entry name" value="Beta-ala_Activ/Resist"/>
</dbReference>
<dbReference type="Gene3D" id="2.130.10.10">
    <property type="entry name" value="YVTN repeat-like/Quinoprotein amine dehydrogenase"/>
    <property type="match status" value="1"/>
</dbReference>
<dbReference type="GO" id="GO:0016874">
    <property type="term" value="F:ligase activity"/>
    <property type="evidence" value="ECO:0007669"/>
    <property type="project" value="UniProtKB-KW"/>
</dbReference>
<dbReference type="HOGENOM" id="CLU_010423_0_0_1"/>
<dbReference type="STRING" id="9258.ENSOANP00000012479"/>
<dbReference type="InterPro" id="IPR020845">
    <property type="entry name" value="AMP-binding_CS"/>
</dbReference>
<reference evidence="13" key="3">
    <citation type="submission" date="2025-09" db="UniProtKB">
        <authorList>
            <consortium name="Ensembl"/>
        </authorList>
    </citation>
    <scope>IDENTIFICATION</scope>
    <source>
        <strain evidence="13">Glennie</strain>
    </source>
</reference>
<dbReference type="Pfam" id="PF00501">
    <property type="entry name" value="AMP-binding"/>
    <property type="match status" value="1"/>
</dbReference>
<keyword evidence="7" id="KW-0067">ATP-binding</keyword>
<evidence type="ECO:0000256" key="3">
    <source>
        <dbReference type="ARBA" id="ARBA00022553"/>
    </source>
</evidence>
<dbReference type="PANTHER" id="PTHR44394:SF1">
    <property type="entry name" value="BETA-ALANINE-ACTIVATING ENZYME"/>
    <property type="match status" value="1"/>
</dbReference>
<evidence type="ECO:0000313" key="13">
    <source>
        <dbReference type="Ensembl" id="ENSOANP00000012479.3"/>
    </source>
</evidence>
<feature type="domain" description="Carrier" evidence="12">
    <location>
        <begin position="668"/>
        <end position="745"/>
    </location>
</feature>
<dbReference type="InterPro" id="IPR045851">
    <property type="entry name" value="AMP-bd_C_sf"/>
</dbReference>
<evidence type="ECO:0000256" key="1">
    <source>
        <dbReference type="ARBA" id="ARBA00006432"/>
    </source>
</evidence>
<dbReference type="Bgee" id="ENSOANG00000007831">
    <property type="expression patterns" value="Expressed in testis and 7 other cell types or tissues"/>
</dbReference>
<dbReference type="Pfam" id="PF13570">
    <property type="entry name" value="Beta-prop_ACSF4"/>
    <property type="match status" value="1"/>
</dbReference>
<dbReference type="Gene3D" id="3.40.50.12780">
    <property type="entry name" value="N-terminal domain of ligase-like"/>
    <property type="match status" value="1"/>
</dbReference>
<dbReference type="FunCoup" id="F6W7A3">
    <property type="interactions" value="1972"/>
</dbReference>
<dbReference type="PROSITE" id="PS50075">
    <property type="entry name" value="CARRIER"/>
    <property type="match status" value="1"/>
</dbReference>
<reference evidence="13 14" key="1">
    <citation type="journal article" date="2008" name="Nature">
        <title>Genome analysis of the platypus reveals unique signatures of evolution.</title>
        <authorList>
            <person name="Warren W.C."/>
            <person name="Hillier L.W."/>
            <person name="Marshall Graves J.A."/>
            <person name="Birney E."/>
            <person name="Ponting C.P."/>
            <person name="Grutzner F."/>
            <person name="Belov K."/>
            <person name="Miller W."/>
            <person name="Clarke L."/>
            <person name="Chinwalla A.T."/>
            <person name="Yang S.P."/>
            <person name="Heger A."/>
            <person name="Locke D.P."/>
            <person name="Miethke P."/>
            <person name="Waters P.D."/>
            <person name="Veyrunes F."/>
            <person name="Fulton L."/>
            <person name="Fulton B."/>
            <person name="Graves T."/>
            <person name="Wallis J."/>
            <person name="Puente X.S."/>
            <person name="Lopez-Otin C."/>
            <person name="Ordonez G.R."/>
            <person name="Eichler E.E."/>
            <person name="Chen L."/>
            <person name="Cheng Z."/>
            <person name="Deakin J.E."/>
            <person name="Alsop A."/>
            <person name="Thompson K."/>
            <person name="Kirby P."/>
            <person name="Papenfuss A.T."/>
            <person name="Wakefield M.J."/>
            <person name="Olender T."/>
            <person name="Lancet D."/>
            <person name="Huttley G.A."/>
            <person name="Smit A.F."/>
            <person name="Pask A."/>
            <person name="Temple-Smith P."/>
            <person name="Batzer M.A."/>
            <person name="Walker J.A."/>
            <person name="Konkel M.K."/>
            <person name="Harris R.S."/>
            <person name="Whittington C.M."/>
            <person name="Wong E.S."/>
            <person name="Gemmell N.J."/>
            <person name="Buschiazzo E."/>
            <person name="Vargas Jentzsch I.M."/>
            <person name="Merkel A."/>
            <person name="Schmitz J."/>
            <person name="Zemann A."/>
            <person name="Churakov G."/>
            <person name="Kriegs J.O."/>
            <person name="Brosius J."/>
            <person name="Murchison E.P."/>
            <person name="Sachidanandam R."/>
            <person name="Smith C."/>
            <person name="Hannon G.J."/>
            <person name="Tsend-Ayush E."/>
            <person name="McMillan D."/>
            <person name="Attenborough R."/>
            <person name="Rens W."/>
            <person name="Ferguson-Smith M."/>
            <person name="Lefevre C.M."/>
            <person name="Sharp J.A."/>
            <person name="Nicholas K.R."/>
            <person name="Ray D.A."/>
            <person name="Kube M."/>
            <person name="Reinhardt R."/>
            <person name="Pringle T.H."/>
            <person name="Taylor J."/>
            <person name="Jones R.C."/>
            <person name="Nixon B."/>
            <person name="Dacheux J.L."/>
            <person name="Niwa H."/>
            <person name="Sekita Y."/>
            <person name="Huang X."/>
            <person name="Stark A."/>
            <person name="Kheradpour P."/>
            <person name="Kellis M."/>
            <person name="Flicek P."/>
            <person name="Chen Y."/>
            <person name="Webber C."/>
            <person name="Hardison R."/>
            <person name="Nelson J."/>
            <person name="Hallsworth-Pepin K."/>
            <person name="Delehaunty K."/>
            <person name="Markovic C."/>
            <person name="Minx P."/>
            <person name="Feng Y."/>
            <person name="Kremitzki C."/>
            <person name="Mitreva M."/>
            <person name="Glasscock J."/>
            <person name="Wylie T."/>
            <person name="Wohldmann P."/>
            <person name="Thiru P."/>
            <person name="Nhan M.N."/>
            <person name="Pohl C.S."/>
            <person name="Smith S.M."/>
            <person name="Hou S."/>
            <person name="Nefedov M."/>
            <person name="de Jong P.J."/>
            <person name="Renfree M.B."/>
            <person name="Mardis E.R."/>
            <person name="Wilson R.K."/>
        </authorList>
    </citation>
    <scope>NUCLEOTIDE SEQUENCE [LARGE SCALE GENOMIC DNA]</scope>
    <source>
        <strain evidence="13 14">Glennie</strain>
    </source>
</reference>
<sequence length="1120" mass="120405">MRASATPCREAAECARAYQTGGERGLQAHAHTAGRRGGRMRTSAGPRLEGGGRSGHVGVMTSRGVAAARGAYFGSPRSPTVVLSSSNIFSRAIIMAFKTLPNNGDIWESETTLKTTLHEMVLQAAVPHSDRTAVCFDQCDDRLPVYFTYKTVVEMAAELTRFLQTHCDPQETREIGLCCYPGIRLPSWILGILQVPAAYCPIDPDAPTVYSAYFMRKCNLKYVLVEASQVDKFQSSYASQWSQHSIPGSHLGLTLFKLHWNGVDGHLPAREGKEECAEEKTRDAGSFPNGSGGDPGASVDAGAPGRLAYVLHTSGTTGVPKIVRVPHRCITPNIQHFRAIFRVRPDDVLFMASPLTFDPSVVDLFVALTSGASLLMVPDAVKMVPSQLAAALFHRHGVTVLQATPTLLRRFGARLLKSTALSAGSPLRVLALGGEPFPALATFRSWRAEGNGTQVFNVYGVTEVSSWATCYRIPAADLDPSSSSESPVPLGAPLLGTIVEVRDPDGCRIEDGDGQVFIGGEERVCFLDDETTVPSGTMRATGDLVTVKGEDLFFLGRKDGQIKRHGKRLNLEGVQQAAERLCGAEACAVTWGPREGLLLFVVPSGRLAKEQLLGELERRLPRHALPDDLVFVEALPFTSHGKIDRPALTKMYWSHRKLNGACKLRGEEQLWERLQDIWTSVLRPGGDPRGVPKDSLFLSSGGDSLKCLRFLEEVEGLVGTAVPGLLEVILSRPISEIHSHVLRAAFPSDTATRKRRRGERVDPEPGKPGGADPGPEPGRPGGADPGPEPGGPGGTDPEPATFVAVSRGSQVSELSAPSRGPAGRRAGPGALTLRVRWRSDTGRCVDASPLVAVGTAAGDSSATVYVGSHSGRLQALDLRSGRLKWERVLGDRVESSACLSRCGRLVAVGCYDGFVYVLRSATGETHWRFATRDAVKSSAALDPSTGLLYVGSHDQHVYALDVYERKRVWELHCGGGAVFASPCLSLAPHRLYVATLGGLLVAVNPASGHGVWKHSCGKPLFSSPRCCPPGVCVGCVDGNLYCFNHAGEQVNGPPAGQIRRSFVGRGGPATLSTRPDFRALRSPRSPGSRFVVITPTPPFSLMVFVERLPCARHRSKRWGR</sequence>
<name>F6W7A3_ORNAN</name>
<dbReference type="InterPro" id="IPR048005">
    <property type="entry name" value="AASDH_AMP"/>
</dbReference>
<evidence type="ECO:0000256" key="9">
    <source>
        <dbReference type="ARBA" id="ARBA00068526"/>
    </source>
</evidence>
<keyword evidence="14" id="KW-1185">Reference proteome</keyword>
<dbReference type="SUPFAM" id="SSF50998">
    <property type="entry name" value="Quinoprotein alcohol dehydrogenase-like"/>
    <property type="match status" value="1"/>
</dbReference>
<feature type="region of interest" description="Disordered" evidence="11">
    <location>
        <begin position="22"/>
        <end position="56"/>
    </location>
</feature>
<evidence type="ECO:0000256" key="6">
    <source>
        <dbReference type="ARBA" id="ARBA00022832"/>
    </source>
</evidence>
<dbReference type="InterPro" id="IPR015943">
    <property type="entry name" value="WD40/YVTN_repeat-like_dom_sf"/>
</dbReference>
<dbReference type="eggNOG" id="KOG4649">
    <property type="taxonomic scope" value="Eukaryota"/>
</dbReference>
<proteinExistence type="inferred from homology"/>
<evidence type="ECO:0000256" key="4">
    <source>
        <dbReference type="ARBA" id="ARBA00022598"/>
    </source>
</evidence>
<dbReference type="Proteomes" id="UP000002279">
    <property type="component" value="Chromosome 12"/>
</dbReference>
<dbReference type="GO" id="GO:0006631">
    <property type="term" value="P:fatty acid metabolic process"/>
    <property type="evidence" value="ECO:0007669"/>
    <property type="project" value="UniProtKB-KW"/>
</dbReference>
<dbReference type="InterPro" id="IPR018391">
    <property type="entry name" value="PQQ_b-propeller_rpt"/>
</dbReference>
<dbReference type="SMART" id="SM00564">
    <property type="entry name" value="PQQ"/>
    <property type="match status" value="4"/>
</dbReference>
<dbReference type="Ensembl" id="ENSOANT00000012481.3">
    <property type="protein sequence ID" value="ENSOANP00000012479.3"/>
    <property type="gene ID" value="ENSOANG00000007831.4"/>
</dbReference>
<gene>
    <name evidence="13" type="primary">AASDH</name>
</gene>
<dbReference type="AlphaFoldDB" id="F6W7A3"/>
<dbReference type="PROSITE" id="PS00455">
    <property type="entry name" value="AMP_BINDING"/>
    <property type="match status" value="1"/>
</dbReference>
<dbReference type="PANTHER" id="PTHR44394">
    <property type="entry name" value="BETA-ALANINE-ACTIVATING ENZYME"/>
    <property type="match status" value="1"/>
</dbReference>
<dbReference type="InterPro" id="IPR042099">
    <property type="entry name" value="ANL_N_sf"/>
</dbReference>
<evidence type="ECO:0000256" key="7">
    <source>
        <dbReference type="ARBA" id="ARBA00022840"/>
    </source>
</evidence>
<keyword evidence="3" id="KW-0597">Phosphoprotein</keyword>
<dbReference type="GO" id="GO:0043041">
    <property type="term" value="P:amino acid activation for nonribosomal peptide biosynthetic process"/>
    <property type="evidence" value="ECO:0000318"/>
    <property type="project" value="GO_Central"/>
</dbReference>